<comment type="similarity">
    <text evidence="1">Belongs to the bactofilin family.</text>
</comment>
<gene>
    <name evidence="2" type="ORF">GCM10011349_02450</name>
</gene>
<dbReference type="RefSeq" id="WP_188817422.1">
    <property type="nucleotide sequence ID" value="NZ_BMLK01000001.1"/>
</dbReference>
<evidence type="ECO:0000313" key="2">
    <source>
        <dbReference type="EMBL" id="GGN40991.1"/>
    </source>
</evidence>
<sequence>MARTPPSARSNGASTFSMLGSDTVITGNVEASADLHVDGRVDGDITCNALVQGEGSEITGAVRAETVRVAGLVRGTIAAREVVILKTARIEGDVAYDSLTIEQGARLEGRLSPNGGQTPPAVAHLPKAAGGEAELVLESAN</sequence>
<evidence type="ECO:0008006" key="4">
    <source>
        <dbReference type="Google" id="ProtNLM"/>
    </source>
</evidence>
<dbReference type="Pfam" id="PF04519">
    <property type="entry name" value="Bactofilin"/>
    <property type="match status" value="1"/>
</dbReference>
<reference evidence="3" key="1">
    <citation type="journal article" date="2019" name="Int. J. Syst. Evol. Microbiol.">
        <title>The Global Catalogue of Microorganisms (GCM) 10K type strain sequencing project: providing services to taxonomists for standard genome sequencing and annotation.</title>
        <authorList>
            <consortium name="The Broad Institute Genomics Platform"/>
            <consortium name="The Broad Institute Genome Sequencing Center for Infectious Disease"/>
            <person name="Wu L."/>
            <person name="Ma J."/>
        </authorList>
    </citation>
    <scope>NUCLEOTIDE SEQUENCE [LARGE SCALE GENOMIC DNA]</scope>
    <source>
        <strain evidence="3">CGMCC 1.6784</strain>
    </source>
</reference>
<dbReference type="InterPro" id="IPR007607">
    <property type="entry name" value="BacA/B"/>
</dbReference>
<dbReference type="PANTHER" id="PTHR35024">
    <property type="entry name" value="HYPOTHETICAL CYTOSOLIC PROTEIN"/>
    <property type="match status" value="1"/>
</dbReference>
<evidence type="ECO:0000313" key="3">
    <source>
        <dbReference type="Proteomes" id="UP000605099"/>
    </source>
</evidence>
<evidence type="ECO:0000256" key="1">
    <source>
        <dbReference type="ARBA" id="ARBA00044755"/>
    </source>
</evidence>
<proteinExistence type="inferred from homology"/>
<name>A0ABQ2J996_9SPHN</name>
<dbReference type="EMBL" id="BMLK01000001">
    <property type="protein sequence ID" value="GGN40991.1"/>
    <property type="molecule type" value="Genomic_DNA"/>
</dbReference>
<comment type="caution">
    <text evidence="2">The sequence shown here is derived from an EMBL/GenBank/DDBJ whole genome shotgun (WGS) entry which is preliminary data.</text>
</comment>
<dbReference type="PANTHER" id="PTHR35024:SF4">
    <property type="entry name" value="POLYMER-FORMING CYTOSKELETAL PROTEIN"/>
    <property type="match status" value="1"/>
</dbReference>
<dbReference type="Proteomes" id="UP000605099">
    <property type="component" value="Unassembled WGS sequence"/>
</dbReference>
<keyword evidence="3" id="KW-1185">Reference proteome</keyword>
<accession>A0ABQ2J996</accession>
<organism evidence="2 3">
    <name type="scientific">Novosphingobium indicum</name>
    <dbReference type="NCBI Taxonomy" id="462949"/>
    <lineage>
        <taxon>Bacteria</taxon>
        <taxon>Pseudomonadati</taxon>
        <taxon>Pseudomonadota</taxon>
        <taxon>Alphaproteobacteria</taxon>
        <taxon>Sphingomonadales</taxon>
        <taxon>Sphingomonadaceae</taxon>
        <taxon>Novosphingobium</taxon>
    </lineage>
</organism>
<protein>
    <recommendedName>
        <fullName evidence="4">Cell shape determination protein CcmA</fullName>
    </recommendedName>
</protein>